<dbReference type="InterPro" id="IPR003439">
    <property type="entry name" value="ABC_transporter-like_ATP-bd"/>
</dbReference>
<evidence type="ECO:0000256" key="4">
    <source>
        <dbReference type="ARBA" id="ARBA00022692"/>
    </source>
</evidence>
<feature type="transmembrane region" description="Helical" evidence="11">
    <location>
        <begin position="92"/>
        <end position="109"/>
    </location>
</feature>
<dbReference type="GO" id="GO:0005886">
    <property type="term" value="C:plasma membrane"/>
    <property type="evidence" value="ECO:0007669"/>
    <property type="project" value="UniProtKB-SubCell"/>
</dbReference>
<feature type="transmembrane region" description="Helical" evidence="11">
    <location>
        <begin position="55"/>
        <end position="72"/>
    </location>
</feature>
<dbReference type="InterPro" id="IPR036640">
    <property type="entry name" value="ABC1_TM_sf"/>
</dbReference>
<evidence type="ECO:0000313" key="14">
    <source>
        <dbReference type="EMBL" id="SEH14082.1"/>
    </source>
</evidence>
<dbReference type="OrthoDB" id="9806127at2"/>
<evidence type="ECO:0000256" key="1">
    <source>
        <dbReference type="ARBA" id="ARBA00004429"/>
    </source>
</evidence>
<feature type="domain" description="ABC transmembrane type-1" evidence="13">
    <location>
        <begin position="56"/>
        <end position="338"/>
    </location>
</feature>
<comment type="subcellular location">
    <subcellularLocation>
        <location evidence="1">Cell inner membrane</location>
        <topology evidence="1">Multi-pass membrane protein</topology>
    </subcellularLocation>
</comment>
<dbReference type="InterPro" id="IPR039421">
    <property type="entry name" value="Type_1_exporter"/>
</dbReference>
<dbReference type="EMBL" id="FNWJ01000002">
    <property type="protein sequence ID" value="SEH14082.1"/>
    <property type="molecule type" value="Genomic_DNA"/>
</dbReference>
<dbReference type="InterPro" id="IPR017871">
    <property type="entry name" value="ABC_transporter-like_CS"/>
</dbReference>
<evidence type="ECO:0000256" key="2">
    <source>
        <dbReference type="ARBA" id="ARBA00022448"/>
    </source>
</evidence>
<dbReference type="PANTHER" id="PTHR43394:SF1">
    <property type="entry name" value="ATP-BINDING CASSETTE SUB-FAMILY B MEMBER 10, MITOCHONDRIAL"/>
    <property type="match status" value="1"/>
</dbReference>
<evidence type="ECO:0000256" key="10">
    <source>
        <dbReference type="SAM" id="MobiDB-lite"/>
    </source>
</evidence>
<dbReference type="SUPFAM" id="SSF52540">
    <property type="entry name" value="P-loop containing nucleoside triphosphate hydrolases"/>
    <property type="match status" value="1"/>
</dbReference>
<dbReference type="PROSITE" id="PS00211">
    <property type="entry name" value="ABC_TRANSPORTER_1"/>
    <property type="match status" value="1"/>
</dbReference>
<dbReference type="PROSITE" id="PS50929">
    <property type="entry name" value="ABC_TM1F"/>
    <property type="match status" value="1"/>
</dbReference>
<evidence type="ECO:0000256" key="11">
    <source>
        <dbReference type="SAM" id="Phobius"/>
    </source>
</evidence>
<dbReference type="InterPro" id="IPR011527">
    <property type="entry name" value="ABC1_TM_dom"/>
</dbReference>
<evidence type="ECO:0000259" key="13">
    <source>
        <dbReference type="PROSITE" id="PS50929"/>
    </source>
</evidence>
<keyword evidence="2" id="KW-0813">Transport</keyword>
<sequence length="628" mass="66867">MSGRAKAWDGSHGRGNGADGSRGRGPQAPPGERQQLPDSRLRALCALLAAQRARAAAAALAIVVTTAAGLAPPYLAGRVVDAIATRRPPSEALLLAAAFLAAGLVVLIANRAQTLLVGAVGQALLRDLRVRAFDHLLGLPLAYHQRVPSGVSMSRLTNDVQALDQLVSDGFTTLLGSSLTLAGLAVVLVLLDPELALVAFAFAPPMLLFGFWYRATAQRAFRATRRRVAELTAYLQETLAAVRVIRAFAQEQRHIADAHRLGERNFDANMRTVQLNAAYFPVVELVSGLATVAVLVIGGRRVLGGETSLGTLASFVFYLQSFFDPIQQLSQLHTTYQAGAAGLDRILDLLRTRPTLVEPSNPRRLRRALGELRLDDVTFSYSGNGDSRPAVCGVDLALAPGRTVALVGPTGAGKSTVARLACRLFDPDRGRVTLDGIDLRELAQRELRRHVVLVPQEQFLFPGTVGENIALGRPDATRREVERAARLVGVHEAIAALPDGYDTDVGEAGQRLSSGERQLVALARAALVEPVVLILDEASSGLDAVTERRVQSALRALAAGRATLVIAHRLSGVTEADEIAVLDRGRIVERGSHEQLLRAGGHYAELWGAWSGSQPSDGTPARPGAATL</sequence>
<dbReference type="GO" id="GO:0016887">
    <property type="term" value="F:ATP hydrolysis activity"/>
    <property type="evidence" value="ECO:0007669"/>
    <property type="project" value="InterPro"/>
</dbReference>
<dbReference type="Pfam" id="PF00664">
    <property type="entry name" value="ABC_membrane"/>
    <property type="match status" value="1"/>
</dbReference>
<dbReference type="Gene3D" id="1.20.1560.10">
    <property type="entry name" value="ABC transporter type 1, transmembrane domain"/>
    <property type="match status" value="1"/>
</dbReference>
<feature type="domain" description="ABC transporter" evidence="12">
    <location>
        <begin position="372"/>
        <end position="609"/>
    </location>
</feature>
<protein>
    <submittedName>
        <fullName evidence="14">ABC-type multidrug transport system, ATPase and permease component</fullName>
    </submittedName>
</protein>
<dbReference type="InterPro" id="IPR027417">
    <property type="entry name" value="P-loop_NTPase"/>
</dbReference>
<evidence type="ECO:0000256" key="5">
    <source>
        <dbReference type="ARBA" id="ARBA00022741"/>
    </source>
</evidence>
<keyword evidence="7 11" id="KW-1133">Transmembrane helix</keyword>
<keyword evidence="15" id="KW-1185">Reference proteome</keyword>
<feature type="compositionally biased region" description="Basic and acidic residues" evidence="10">
    <location>
        <begin position="1"/>
        <end position="12"/>
    </location>
</feature>
<dbReference type="SUPFAM" id="SSF90123">
    <property type="entry name" value="ABC transporter transmembrane region"/>
    <property type="match status" value="1"/>
</dbReference>
<keyword evidence="6" id="KW-0067">ATP-binding</keyword>
<reference evidence="15" key="1">
    <citation type="submission" date="2016-10" db="EMBL/GenBank/DDBJ databases">
        <authorList>
            <person name="Varghese N."/>
            <person name="Submissions S."/>
        </authorList>
    </citation>
    <scope>NUCLEOTIDE SEQUENCE [LARGE SCALE GENOMIC DNA]</scope>
    <source>
        <strain evidence="15">ATCC 35263</strain>
    </source>
</reference>
<feature type="transmembrane region" description="Helical" evidence="11">
    <location>
        <begin position="171"/>
        <end position="191"/>
    </location>
</feature>
<name>A0A1H6FUJ1_THEAL</name>
<evidence type="ECO:0000256" key="6">
    <source>
        <dbReference type="ARBA" id="ARBA00022840"/>
    </source>
</evidence>
<dbReference type="Pfam" id="PF00005">
    <property type="entry name" value="ABC_tran"/>
    <property type="match status" value="1"/>
</dbReference>
<feature type="transmembrane region" description="Helical" evidence="11">
    <location>
        <begin position="278"/>
        <end position="298"/>
    </location>
</feature>
<dbReference type="CDD" id="cd18546">
    <property type="entry name" value="ABC_6TM_Rv0194_D2_like"/>
    <property type="match status" value="1"/>
</dbReference>
<comment type="similarity">
    <text evidence="9">Belongs to the ABC transporter superfamily. Siderophore-Fe(3+) uptake transporter (SIUT) (TC 3.A.1.21) family.</text>
</comment>
<proteinExistence type="inferred from homology"/>
<dbReference type="AlphaFoldDB" id="A0A1H6FUJ1"/>
<keyword evidence="4 11" id="KW-0812">Transmembrane</keyword>
<evidence type="ECO:0000256" key="8">
    <source>
        <dbReference type="ARBA" id="ARBA00023136"/>
    </source>
</evidence>
<evidence type="ECO:0000256" key="9">
    <source>
        <dbReference type="ARBA" id="ARBA00023455"/>
    </source>
</evidence>
<keyword evidence="5" id="KW-0547">Nucleotide-binding</keyword>
<dbReference type="STRING" id="29539.SAMN02745716_1492"/>
<dbReference type="SMART" id="SM00382">
    <property type="entry name" value="AAA"/>
    <property type="match status" value="1"/>
</dbReference>
<feature type="transmembrane region" description="Helical" evidence="11">
    <location>
        <begin position="197"/>
        <end position="217"/>
    </location>
</feature>
<evidence type="ECO:0000313" key="15">
    <source>
        <dbReference type="Proteomes" id="UP000222056"/>
    </source>
</evidence>
<dbReference type="PROSITE" id="PS50893">
    <property type="entry name" value="ABC_TRANSPORTER_2"/>
    <property type="match status" value="1"/>
</dbReference>
<gene>
    <name evidence="14" type="ORF">SAMN02745716_1492</name>
</gene>
<accession>A0A1H6FUJ1</accession>
<dbReference type="GO" id="GO:0005524">
    <property type="term" value="F:ATP binding"/>
    <property type="evidence" value="ECO:0007669"/>
    <property type="project" value="UniProtKB-KW"/>
</dbReference>
<keyword evidence="8 11" id="KW-0472">Membrane</keyword>
<dbReference type="Proteomes" id="UP000222056">
    <property type="component" value="Unassembled WGS sequence"/>
</dbReference>
<dbReference type="GO" id="GO:0015421">
    <property type="term" value="F:ABC-type oligopeptide transporter activity"/>
    <property type="evidence" value="ECO:0007669"/>
    <property type="project" value="TreeGrafter"/>
</dbReference>
<dbReference type="InterPro" id="IPR003593">
    <property type="entry name" value="AAA+_ATPase"/>
</dbReference>
<evidence type="ECO:0000259" key="12">
    <source>
        <dbReference type="PROSITE" id="PS50893"/>
    </source>
</evidence>
<evidence type="ECO:0000256" key="3">
    <source>
        <dbReference type="ARBA" id="ARBA00022475"/>
    </source>
</evidence>
<dbReference type="Gene3D" id="3.40.50.300">
    <property type="entry name" value="P-loop containing nucleotide triphosphate hydrolases"/>
    <property type="match status" value="1"/>
</dbReference>
<feature type="region of interest" description="Disordered" evidence="10">
    <location>
        <begin position="1"/>
        <end position="36"/>
    </location>
</feature>
<evidence type="ECO:0000256" key="7">
    <source>
        <dbReference type="ARBA" id="ARBA00022989"/>
    </source>
</evidence>
<organism evidence="14 15">
    <name type="scientific">Thermoleophilum album</name>
    <dbReference type="NCBI Taxonomy" id="29539"/>
    <lineage>
        <taxon>Bacteria</taxon>
        <taxon>Bacillati</taxon>
        <taxon>Actinomycetota</taxon>
        <taxon>Thermoleophilia</taxon>
        <taxon>Thermoleophilales</taxon>
        <taxon>Thermoleophilaceae</taxon>
        <taxon>Thermoleophilum</taxon>
    </lineage>
</organism>
<dbReference type="FunFam" id="3.40.50.300:FF:000221">
    <property type="entry name" value="Multidrug ABC transporter ATP-binding protein"/>
    <property type="match status" value="1"/>
</dbReference>
<dbReference type="RefSeq" id="WP_093117799.1">
    <property type="nucleotide sequence ID" value="NZ_FNWJ01000002.1"/>
</dbReference>
<dbReference type="PANTHER" id="PTHR43394">
    <property type="entry name" value="ATP-DEPENDENT PERMEASE MDL1, MITOCHONDRIAL"/>
    <property type="match status" value="1"/>
</dbReference>
<keyword evidence="3" id="KW-1003">Cell membrane</keyword>